<accession>A0A1A9AKZ1</accession>
<evidence type="ECO:0000313" key="4">
    <source>
        <dbReference type="EMBL" id="SBT56858.1"/>
    </source>
</evidence>
<feature type="compositionally biased region" description="Basic and acidic residues" evidence="2">
    <location>
        <begin position="535"/>
        <end position="550"/>
    </location>
</feature>
<evidence type="ECO:0000256" key="3">
    <source>
        <dbReference type="SAM" id="Phobius"/>
    </source>
</evidence>
<feature type="compositionally biased region" description="Polar residues" evidence="2">
    <location>
        <begin position="415"/>
        <end position="449"/>
    </location>
</feature>
<feature type="transmembrane region" description="Helical" evidence="3">
    <location>
        <begin position="663"/>
        <end position="686"/>
    </location>
</feature>
<evidence type="ECO:0000256" key="2">
    <source>
        <dbReference type="SAM" id="MobiDB-lite"/>
    </source>
</evidence>
<feature type="compositionally biased region" description="Polar residues" evidence="2">
    <location>
        <begin position="305"/>
        <end position="322"/>
    </location>
</feature>
<feature type="compositionally biased region" description="Basic and acidic residues" evidence="2">
    <location>
        <begin position="222"/>
        <end position="250"/>
    </location>
</feature>
<feature type="compositionally biased region" description="Low complexity" evidence="2">
    <location>
        <begin position="349"/>
        <end position="399"/>
    </location>
</feature>
<feature type="region of interest" description="Disordered" evidence="2">
    <location>
        <begin position="611"/>
        <end position="646"/>
    </location>
</feature>
<sequence>MADGVEYTTLTRYIDVEVFLNGIEGYIRSLIRKYGHKNCGLMHVELCDEIKNFITETKKLILKPMDGDGRKKWNREWGSKKNEFFNKLFQDEGFTYMCDSRKNTNNPRLSQLKSKHIDFCKERDAWKATVKKKNEFDECVKYNQWIEAQKKSFHQEYLNNVREFRAPTVEKYFITKDHPGGHDPRGTYQNSKLNCTQYKPPPISHPQIPVAAPPQNSLHSHTPHDVKQVSKEKNRKSMPDLENRGSKIKSDVSMPLKPNSPIADSGIPTSTKIQSDGDVNGRHTGVNSKVPVHPNEGSGSKKEVTSMNPQQSTDITPSVQTEPTKRAKTPPQSQTSPPLSKDINIQPVTHHLPSSTATTSSPSSHSTVKDTTSSEITPISSSLTIIPDTSPKSGSLSPPDQRPLPLPPATERQDNVSYSTPGTSSDTQSISNPTKSAPSTTPVDSSLSQPKDPVLIASPVVTSPEVLGAPASPSVSTNTTTVTTTTTSLTSDTISTMNTEQPPKSSTTQVPDIPRFSEAPPAPPPSGAEITTPAIDKDTEAKSTADESPKPEGSIKVPGIQLPVDTNEASRHPSIKSVNITDSSVQKIPHQINQQNNTIAVQQPSKISVVSSTSDKSGRSVNIPKVNTKTSSMDDSAVRTNKNDNPSIIPEGIPPLTHIIPTLLVILGTLALLFQLYKYTPFGFLLGRRRKRKKRDLRRTFVIPEESTYESPNITVHELEGPNLLEQTVKSEEYVKLLKINRYKQEMQKRNKENKKTLIEVHMEVLEEYKSAEWGLHKGDFLEICLRGFINEENDNYSKLPNTELTAKSTKNDKIIENIQKHEILWNNWIENHRNILEQWKKEDWFQNLKNEWKNEEQMYKEKNDKLQKNILNEQDTHSIVSQKEIWKQWISKQATLMDMFNKEDWFKSMAYAQNIEKNNYHINEYNNTSITSKTELKNEKRNHECDRRKNIIQKLMVQIHMMVLEECIKEDIIKHKELCIDNFIEEMHNNNNYDEKRNIPQCDTDDFNVLKYDEIHTSRNK</sequence>
<dbReference type="Proteomes" id="UP000078555">
    <property type="component" value="Unassembled WGS sequence"/>
</dbReference>
<feature type="compositionally biased region" description="Low complexity" evidence="2">
    <location>
        <begin position="329"/>
        <end position="338"/>
    </location>
</feature>
<feature type="coiled-coil region" evidence="1">
    <location>
        <begin position="846"/>
        <end position="877"/>
    </location>
</feature>
<protein>
    <submittedName>
        <fullName evidence="4">STP1 protein</fullName>
    </submittedName>
</protein>
<reference evidence="5" key="1">
    <citation type="submission" date="2016-05" db="EMBL/GenBank/DDBJ databases">
        <authorList>
            <person name="Naeem Raeece"/>
        </authorList>
    </citation>
    <scope>NUCLEOTIDE SEQUENCE [LARGE SCALE GENOMIC DNA]</scope>
</reference>
<proteinExistence type="predicted"/>
<keyword evidence="1" id="KW-0175">Coiled coil</keyword>
<feature type="compositionally biased region" description="Polar residues" evidence="2">
    <location>
        <begin position="625"/>
        <end position="646"/>
    </location>
</feature>
<gene>
    <name evidence="4" type="ORF">POVWA1_078800</name>
</gene>
<feature type="compositionally biased region" description="Polar residues" evidence="2">
    <location>
        <begin position="187"/>
        <end position="197"/>
    </location>
</feature>
<keyword evidence="3" id="KW-0472">Membrane</keyword>
<feature type="region of interest" description="Disordered" evidence="2">
    <location>
        <begin position="175"/>
        <end position="575"/>
    </location>
</feature>
<evidence type="ECO:0000256" key="1">
    <source>
        <dbReference type="SAM" id="Coils"/>
    </source>
</evidence>
<evidence type="ECO:0000313" key="5">
    <source>
        <dbReference type="Proteomes" id="UP000078555"/>
    </source>
</evidence>
<feature type="compositionally biased region" description="Low complexity" evidence="2">
    <location>
        <begin position="472"/>
        <end position="496"/>
    </location>
</feature>
<keyword evidence="3" id="KW-1133">Transmembrane helix</keyword>
<feature type="compositionally biased region" description="Polar residues" evidence="2">
    <location>
        <begin position="497"/>
        <end position="510"/>
    </location>
</feature>
<name>A0A1A9AKZ1_PLAOA</name>
<dbReference type="AlphaFoldDB" id="A0A1A9AKZ1"/>
<dbReference type="EMBL" id="FLRD01001232">
    <property type="protein sequence ID" value="SBT56858.1"/>
    <property type="molecule type" value="Genomic_DNA"/>
</dbReference>
<keyword evidence="3" id="KW-0812">Transmembrane</keyword>
<feature type="compositionally biased region" description="Basic and acidic residues" evidence="2">
    <location>
        <begin position="175"/>
        <end position="185"/>
    </location>
</feature>
<keyword evidence="5" id="KW-1185">Reference proteome</keyword>
<organism evidence="4 5">
    <name type="scientific">Plasmodium ovale wallikeri</name>
    <dbReference type="NCBI Taxonomy" id="864142"/>
    <lineage>
        <taxon>Eukaryota</taxon>
        <taxon>Sar</taxon>
        <taxon>Alveolata</taxon>
        <taxon>Apicomplexa</taxon>
        <taxon>Aconoidasida</taxon>
        <taxon>Haemosporida</taxon>
        <taxon>Plasmodiidae</taxon>
        <taxon>Plasmodium</taxon>
        <taxon>Plasmodium (Plasmodium)</taxon>
    </lineage>
</organism>